<reference evidence="1" key="1">
    <citation type="submission" date="2020-10" db="EMBL/GenBank/DDBJ databases">
        <authorList>
            <person name="Gilroy R."/>
        </authorList>
    </citation>
    <scope>NUCLEOTIDE SEQUENCE</scope>
    <source>
        <strain evidence="1">14508</strain>
    </source>
</reference>
<gene>
    <name evidence="1" type="ORF">IAD04_03400</name>
</gene>
<accession>A0A9D1G9Q0</accession>
<comment type="caution">
    <text evidence="1">The sequence shown here is derived from an EMBL/GenBank/DDBJ whole genome shotgun (WGS) entry which is preliminary data.</text>
</comment>
<organism evidence="1 2">
    <name type="scientific">Candidatus Caccosoma faecigallinarum</name>
    <dbReference type="NCBI Taxonomy" id="2840720"/>
    <lineage>
        <taxon>Bacteria</taxon>
        <taxon>Bacillati</taxon>
        <taxon>Bacillota</taxon>
        <taxon>Bacillota incertae sedis</taxon>
        <taxon>Candidatus Caccosoma</taxon>
    </lineage>
</organism>
<name>A0A9D1G9Q0_9FIRM</name>
<dbReference type="EMBL" id="DVKI01000106">
    <property type="protein sequence ID" value="HIT17413.1"/>
    <property type="molecule type" value="Genomic_DNA"/>
</dbReference>
<dbReference type="AlphaFoldDB" id="A0A9D1G9Q0"/>
<evidence type="ECO:0000313" key="1">
    <source>
        <dbReference type="EMBL" id="HIT17413.1"/>
    </source>
</evidence>
<feature type="non-terminal residue" evidence="1">
    <location>
        <position position="1"/>
    </location>
</feature>
<reference evidence="1" key="2">
    <citation type="journal article" date="2021" name="PeerJ">
        <title>Extensive microbial diversity within the chicken gut microbiome revealed by metagenomics and culture.</title>
        <authorList>
            <person name="Gilroy R."/>
            <person name="Ravi A."/>
            <person name="Getino M."/>
            <person name="Pursley I."/>
            <person name="Horton D.L."/>
            <person name="Alikhan N.F."/>
            <person name="Baker D."/>
            <person name="Gharbi K."/>
            <person name="Hall N."/>
            <person name="Watson M."/>
            <person name="Adriaenssens E.M."/>
            <person name="Foster-Nyarko E."/>
            <person name="Jarju S."/>
            <person name="Secka A."/>
            <person name="Antonio M."/>
            <person name="Oren A."/>
            <person name="Chaudhuri R.R."/>
            <person name="La Ragione R."/>
            <person name="Hildebrand F."/>
            <person name="Pallen M.J."/>
        </authorList>
    </citation>
    <scope>NUCLEOTIDE SEQUENCE</scope>
    <source>
        <strain evidence="1">14508</strain>
    </source>
</reference>
<evidence type="ECO:0000313" key="2">
    <source>
        <dbReference type="Proteomes" id="UP000886893"/>
    </source>
</evidence>
<protein>
    <submittedName>
        <fullName evidence="1">Uncharacterized protein</fullName>
    </submittedName>
</protein>
<dbReference type="Proteomes" id="UP000886893">
    <property type="component" value="Unassembled WGS sequence"/>
</dbReference>
<proteinExistence type="predicted"/>
<sequence length="378" mass="44075">TVLSSSQITNRFILQGALKFYGCKYKLTRDYITKEKGKSLTDEFEDFAKGCGEFHKSDFFVAFPSMTDANLGMLIGRCPNVFSIDNGYYMHSSVLRLIDKDYDEIRKYLDNVCSDCPANSRYLFEEFSYKFIDFMTRNEITNHTKLFGILYYMFGNEFIFSRPYITKEENTSLTNRDVILRCLDGFDTITIEDTIAMCQERGIRYMSSGYLTRQISPNFIRINETTLMRYELTGVNDDVILEVANYIANRVEANKYCSVATIKDFLWFPTISIEWTSYLVESIMYLSGDMIRRIGIPTSNLSNLTSIYVSEEYMEDDYATFIIKILDSAFEKGFFTTKVELREFLSEKGLINNNSLPNFLEGTEYYYIDEAGILRRRR</sequence>